<gene>
    <name evidence="1" type="ORF">MmiEs2_09850</name>
</gene>
<evidence type="ECO:0000313" key="1">
    <source>
        <dbReference type="EMBL" id="WNY28781.1"/>
    </source>
</evidence>
<sequence length="53" mass="6297">MNFNISIFSFSVFQFHFFVFSRKTFINYEAFLGIHTTTEFIILGNFLFISNSN</sequence>
<dbReference type="KEGG" id="mees:MmiEs2_09850"/>
<proteinExistence type="predicted"/>
<dbReference type="AlphaFoldDB" id="A0AA96VA91"/>
<dbReference type="EMBL" id="CP131062">
    <property type="protein sequence ID" value="WNY28781.1"/>
    <property type="molecule type" value="Genomic_DNA"/>
</dbReference>
<dbReference type="Proteomes" id="UP001302662">
    <property type="component" value="Chromosome"/>
</dbReference>
<keyword evidence="2" id="KW-1185">Reference proteome</keyword>
<reference evidence="1 2" key="1">
    <citation type="submission" date="2023-07" db="EMBL/GenBank/DDBJ databases">
        <title>Closed genome sequence of Methanimicrococcus sp. Es2.</title>
        <authorList>
            <person name="Protasov E."/>
            <person name="Platt K."/>
            <person name="Reeh H."/>
            <person name="Poehlein A."/>
            <person name="Daniel R."/>
            <person name="Brune A."/>
        </authorList>
    </citation>
    <scope>NUCLEOTIDE SEQUENCE [LARGE SCALE GENOMIC DNA]</scope>
    <source>
        <strain evidence="1 2">Es2</strain>
    </source>
</reference>
<name>A0AA96VA91_9EURY</name>
<evidence type="ECO:0000313" key="2">
    <source>
        <dbReference type="Proteomes" id="UP001302662"/>
    </source>
</evidence>
<organism evidence="1 2">
    <name type="scientific">Methanimicrococcus stummii</name>
    <dbReference type="NCBI Taxonomy" id="3028294"/>
    <lineage>
        <taxon>Archaea</taxon>
        <taxon>Methanobacteriati</taxon>
        <taxon>Methanobacteriota</taxon>
        <taxon>Stenosarchaea group</taxon>
        <taxon>Methanomicrobia</taxon>
        <taxon>Methanosarcinales</taxon>
        <taxon>Methanosarcinaceae</taxon>
        <taxon>Methanimicrococcus</taxon>
    </lineage>
</organism>
<protein>
    <submittedName>
        <fullName evidence="1">Uncharacterized protein</fullName>
    </submittedName>
</protein>
<accession>A0AA96VA91</accession>